<evidence type="ECO:0000259" key="6">
    <source>
        <dbReference type="SMART" id="SM00829"/>
    </source>
</evidence>
<dbReference type="SMART" id="SM00829">
    <property type="entry name" value="PKS_ER"/>
    <property type="match status" value="1"/>
</dbReference>
<dbReference type="InterPro" id="IPR036291">
    <property type="entry name" value="NAD(P)-bd_dom_sf"/>
</dbReference>
<evidence type="ECO:0000256" key="3">
    <source>
        <dbReference type="ARBA" id="ARBA00022723"/>
    </source>
</evidence>
<feature type="domain" description="Enoyl reductase (ER)" evidence="6">
    <location>
        <begin position="10"/>
        <end position="317"/>
    </location>
</feature>
<dbReference type="EMBL" id="JBHSMI010000067">
    <property type="protein sequence ID" value="MFC5407498.1"/>
    <property type="molecule type" value="Genomic_DNA"/>
</dbReference>
<proteinExistence type="inferred from homology"/>
<dbReference type="Gene3D" id="3.90.180.10">
    <property type="entry name" value="Medium-chain alcohol dehydrogenases, catalytic domain"/>
    <property type="match status" value="2"/>
</dbReference>
<dbReference type="PANTHER" id="PTHR43350:SF19">
    <property type="entry name" value="D-GULOSIDE 3-DEHYDROGENASE"/>
    <property type="match status" value="1"/>
</dbReference>
<evidence type="ECO:0000313" key="8">
    <source>
        <dbReference type="Proteomes" id="UP001596113"/>
    </source>
</evidence>
<evidence type="ECO:0000256" key="4">
    <source>
        <dbReference type="ARBA" id="ARBA00022833"/>
    </source>
</evidence>
<name>A0ABW0I4D6_9BACL</name>
<comment type="similarity">
    <text evidence="2">Belongs to the zinc-containing alcohol dehydrogenase family.</text>
</comment>
<dbReference type="RefSeq" id="WP_378140214.1">
    <property type="nucleotide sequence ID" value="NZ_JBHSMI010000067.1"/>
</dbReference>
<dbReference type="InterPro" id="IPR013154">
    <property type="entry name" value="ADH-like_N"/>
</dbReference>
<dbReference type="Gene3D" id="3.40.50.720">
    <property type="entry name" value="NAD(P)-binding Rossmann-like Domain"/>
    <property type="match status" value="1"/>
</dbReference>
<dbReference type="InterPro" id="IPR011032">
    <property type="entry name" value="GroES-like_sf"/>
</dbReference>
<dbReference type="Pfam" id="PF00107">
    <property type="entry name" value="ADH_zinc_N"/>
    <property type="match status" value="1"/>
</dbReference>
<dbReference type="SUPFAM" id="SSF50129">
    <property type="entry name" value="GroES-like"/>
    <property type="match status" value="1"/>
</dbReference>
<keyword evidence="8" id="KW-1185">Reference proteome</keyword>
<dbReference type="InterPro" id="IPR013149">
    <property type="entry name" value="ADH-like_C"/>
</dbReference>
<dbReference type="PANTHER" id="PTHR43350">
    <property type="entry name" value="NAD-DEPENDENT ALCOHOL DEHYDROGENASE"/>
    <property type="match status" value="1"/>
</dbReference>
<dbReference type="SUPFAM" id="SSF51735">
    <property type="entry name" value="NAD(P)-binding Rossmann-fold domains"/>
    <property type="match status" value="1"/>
</dbReference>
<reference evidence="8" key="1">
    <citation type="journal article" date="2019" name="Int. J. Syst. Evol. Microbiol.">
        <title>The Global Catalogue of Microorganisms (GCM) 10K type strain sequencing project: providing services to taxonomists for standard genome sequencing and annotation.</title>
        <authorList>
            <consortium name="The Broad Institute Genomics Platform"/>
            <consortium name="The Broad Institute Genome Sequencing Center for Infectious Disease"/>
            <person name="Wu L."/>
            <person name="Ma J."/>
        </authorList>
    </citation>
    <scope>NUCLEOTIDE SEQUENCE [LARGE SCALE GENOMIC DNA]</scope>
    <source>
        <strain evidence="8">CGMCC 1.18575</strain>
    </source>
</reference>
<comment type="cofactor">
    <cofactor evidence="1">
        <name>Zn(2+)</name>
        <dbReference type="ChEBI" id="CHEBI:29105"/>
    </cofactor>
</comment>
<dbReference type="InterPro" id="IPR020843">
    <property type="entry name" value="ER"/>
</dbReference>
<accession>A0ABW0I4D6</accession>
<dbReference type="Proteomes" id="UP001596113">
    <property type="component" value="Unassembled WGS sequence"/>
</dbReference>
<evidence type="ECO:0000256" key="2">
    <source>
        <dbReference type="ARBA" id="ARBA00008072"/>
    </source>
</evidence>
<dbReference type="Pfam" id="PF08240">
    <property type="entry name" value="ADH_N"/>
    <property type="match status" value="1"/>
</dbReference>
<keyword evidence="5" id="KW-0560">Oxidoreductase</keyword>
<sequence>MRTSALLFQGRDDARLGEVEIDDVQPGEVQVRTISSFISTGTERWILTDRFSSSGTPYPCVPGYQRVGIVTQVGAEVSNIHVGERVIATSGSWTGETKSFWGAHLAVANTSSSEIYKIPDGVRNDDASGVVVAQVGYHAASRVAMSEGDWVVIYGDGIIGHCASQAARARGARTILVGRRKERLALGAEFSADYVLNARSDDIPQQVLKITGGQPVTAIIDTLQQPALQREYVSLLQVGKGQVVYCGHSLDKAWADMPLMQEKGLTCHYVSDWTRERIEATISLMNEGAIHLAPLVTHRGTADEAPGFYRMLLDNKEPFLGIIIDWSTEQ</sequence>
<evidence type="ECO:0000256" key="5">
    <source>
        <dbReference type="ARBA" id="ARBA00023002"/>
    </source>
</evidence>
<comment type="caution">
    <text evidence="7">The sequence shown here is derived from an EMBL/GenBank/DDBJ whole genome shotgun (WGS) entry which is preliminary data.</text>
</comment>
<gene>
    <name evidence="7" type="ORF">ACFPOF_32610</name>
</gene>
<organism evidence="7 8">
    <name type="scientific">Cohnella soli</name>
    <dbReference type="NCBI Taxonomy" id="425005"/>
    <lineage>
        <taxon>Bacteria</taxon>
        <taxon>Bacillati</taxon>
        <taxon>Bacillota</taxon>
        <taxon>Bacilli</taxon>
        <taxon>Bacillales</taxon>
        <taxon>Paenibacillaceae</taxon>
        <taxon>Cohnella</taxon>
    </lineage>
</organism>
<keyword evidence="3" id="KW-0479">Metal-binding</keyword>
<evidence type="ECO:0000313" key="7">
    <source>
        <dbReference type="EMBL" id="MFC5407498.1"/>
    </source>
</evidence>
<keyword evidence="4" id="KW-0862">Zinc</keyword>
<evidence type="ECO:0000256" key="1">
    <source>
        <dbReference type="ARBA" id="ARBA00001947"/>
    </source>
</evidence>
<protein>
    <submittedName>
        <fullName evidence="7">Zinc-binding dehydrogenase</fullName>
    </submittedName>
</protein>